<proteinExistence type="predicted"/>
<reference evidence="1" key="1">
    <citation type="submission" date="2023-02" db="EMBL/GenBank/DDBJ databases">
        <title>Georgenia sp.10Sc9-8, isolated from a soil sample collected from the Taklamakan desert.</title>
        <authorList>
            <person name="Liu S."/>
        </authorList>
    </citation>
    <scope>NUCLEOTIDE SEQUENCE</scope>
    <source>
        <strain evidence="1">10Sc9-8</strain>
    </source>
</reference>
<gene>
    <name evidence="1" type="ORF">PU560_15235</name>
</gene>
<sequence length="118" mass="12804">MAKKPHDMSWRRGLTAVVAGTVLVAAPTTTATAKGDVTERWGVDFYLSNTFSSEADTVYKYGGIVDYIYVGDWDGDGQDTLAYRAPLSNVLHARNSHTTGAHDQSFAYGFPGERLLVG</sequence>
<dbReference type="Proteomes" id="UP001165561">
    <property type="component" value="Unassembled WGS sequence"/>
</dbReference>
<comment type="caution">
    <text evidence="1">The sequence shown here is derived from an EMBL/GenBank/DDBJ whole genome shotgun (WGS) entry which is preliminary data.</text>
</comment>
<feature type="non-terminal residue" evidence="1">
    <location>
        <position position="118"/>
    </location>
</feature>
<dbReference type="EMBL" id="JARACI010001157">
    <property type="protein sequence ID" value="MDD9207808.1"/>
    <property type="molecule type" value="Genomic_DNA"/>
</dbReference>
<protein>
    <recommendedName>
        <fullName evidence="3">VCBS repeat-containing protein</fullName>
    </recommendedName>
</protein>
<accession>A0ABT5U1L9</accession>
<name>A0ABT5U1L9_9MICO</name>
<keyword evidence="2" id="KW-1185">Reference proteome</keyword>
<evidence type="ECO:0000313" key="1">
    <source>
        <dbReference type="EMBL" id="MDD9207808.1"/>
    </source>
</evidence>
<evidence type="ECO:0008006" key="3">
    <source>
        <dbReference type="Google" id="ProtNLM"/>
    </source>
</evidence>
<organism evidence="1 2">
    <name type="scientific">Georgenia halotolerans</name>
    <dbReference type="NCBI Taxonomy" id="3028317"/>
    <lineage>
        <taxon>Bacteria</taxon>
        <taxon>Bacillati</taxon>
        <taxon>Actinomycetota</taxon>
        <taxon>Actinomycetes</taxon>
        <taxon>Micrococcales</taxon>
        <taxon>Bogoriellaceae</taxon>
        <taxon>Georgenia</taxon>
    </lineage>
</organism>
<evidence type="ECO:0000313" key="2">
    <source>
        <dbReference type="Proteomes" id="UP001165561"/>
    </source>
</evidence>